<name>A0A2A2KDN1_9BILA</name>
<dbReference type="Pfam" id="PF10366">
    <property type="entry name" value="Vps39_1"/>
    <property type="match status" value="1"/>
</dbReference>
<dbReference type="OrthoDB" id="5325112at2759"/>
<dbReference type="InterPro" id="IPR019452">
    <property type="entry name" value="VPS39/TGF_beta_rcpt-assoc_1"/>
</dbReference>
<comment type="subcellular location">
    <subcellularLocation>
        <location evidence="1">Endomembrane system</location>
        <topology evidence="1">Peripheral membrane protein</topology>
    </subcellularLocation>
</comment>
<evidence type="ECO:0000256" key="4">
    <source>
        <dbReference type="PROSITE-ProRule" id="PRU01006"/>
    </source>
</evidence>
<comment type="similarity">
    <text evidence="3">Belongs to the VAM6/VPS39 family.</text>
</comment>
<gene>
    <name evidence="6" type="ORF">WR25_16663</name>
</gene>
<feature type="repeat" description="CHCR" evidence="4">
    <location>
        <begin position="580"/>
        <end position="755"/>
    </location>
</feature>
<dbReference type="GO" id="GO:0034058">
    <property type="term" value="P:endosomal vesicle fusion"/>
    <property type="evidence" value="ECO:0007669"/>
    <property type="project" value="TreeGrafter"/>
</dbReference>
<dbReference type="PANTHER" id="PTHR12894:SF49">
    <property type="entry name" value="VAM6_VPS39-LIKE PROTEIN"/>
    <property type="match status" value="1"/>
</dbReference>
<evidence type="ECO:0000256" key="1">
    <source>
        <dbReference type="ARBA" id="ARBA00004184"/>
    </source>
</evidence>
<keyword evidence="2" id="KW-0472">Membrane</keyword>
<dbReference type="Pfam" id="PF10367">
    <property type="entry name" value="zf-Vps39_C"/>
    <property type="match status" value="1"/>
</dbReference>
<comment type="caution">
    <text evidence="6">The sequence shown here is derived from an EMBL/GenBank/DDBJ whole genome shotgun (WGS) entry which is preliminary data.</text>
</comment>
<dbReference type="GO" id="GO:0006914">
    <property type="term" value="P:autophagy"/>
    <property type="evidence" value="ECO:0007669"/>
    <property type="project" value="TreeGrafter"/>
</dbReference>
<evidence type="ECO:0000256" key="3">
    <source>
        <dbReference type="ARBA" id="ARBA00038201"/>
    </source>
</evidence>
<evidence type="ECO:0000256" key="2">
    <source>
        <dbReference type="ARBA" id="ARBA00023136"/>
    </source>
</evidence>
<dbReference type="Proteomes" id="UP000218231">
    <property type="component" value="Unassembled WGS sequence"/>
</dbReference>
<dbReference type="PANTHER" id="PTHR12894">
    <property type="entry name" value="CNH DOMAIN CONTAINING"/>
    <property type="match status" value="1"/>
</dbReference>
<organism evidence="6 7">
    <name type="scientific">Diploscapter pachys</name>
    <dbReference type="NCBI Taxonomy" id="2018661"/>
    <lineage>
        <taxon>Eukaryota</taxon>
        <taxon>Metazoa</taxon>
        <taxon>Ecdysozoa</taxon>
        <taxon>Nematoda</taxon>
        <taxon>Chromadorea</taxon>
        <taxon>Rhabditida</taxon>
        <taxon>Rhabditina</taxon>
        <taxon>Rhabditomorpha</taxon>
        <taxon>Rhabditoidea</taxon>
        <taxon>Rhabditidae</taxon>
        <taxon>Diploscapter</taxon>
    </lineage>
</organism>
<protein>
    <recommendedName>
        <fullName evidence="5">CNH domain-containing protein</fullName>
    </recommendedName>
</protein>
<dbReference type="InterPro" id="IPR001180">
    <property type="entry name" value="CNH_dom"/>
</dbReference>
<dbReference type="EMBL" id="LIAE01008888">
    <property type="protein sequence ID" value="PAV71972.1"/>
    <property type="molecule type" value="Genomic_DNA"/>
</dbReference>
<proteinExistence type="inferred from homology"/>
<dbReference type="PROSITE" id="PS50236">
    <property type="entry name" value="CHCR"/>
    <property type="match status" value="1"/>
</dbReference>
<dbReference type="GO" id="GO:0016020">
    <property type="term" value="C:membrane"/>
    <property type="evidence" value="ECO:0007669"/>
    <property type="project" value="TreeGrafter"/>
</dbReference>
<keyword evidence="7" id="KW-1185">Reference proteome</keyword>
<dbReference type="AlphaFoldDB" id="A0A2A2KDN1"/>
<accession>A0A2A2KDN1</accession>
<dbReference type="GO" id="GO:0012505">
    <property type="term" value="C:endomembrane system"/>
    <property type="evidence" value="ECO:0007669"/>
    <property type="project" value="UniProtKB-SubCell"/>
</dbReference>
<dbReference type="Pfam" id="PF00780">
    <property type="entry name" value="CNH"/>
    <property type="match status" value="1"/>
</dbReference>
<dbReference type="GO" id="GO:0006886">
    <property type="term" value="P:intracellular protein transport"/>
    <property type="evidence" value="ECO:0007669"/>
    <property type="project" value="UniProtKB-UniRule"/>
</dbReference>
<dbReference type="GO" id="GO:0005737">
    <property type="term" value="C:cytoplasm"/>
    <property type="evidence" value="ECO:0007669"/>
    <property type="project" value="TreeGrafter"/>
</dbReference>
<dbReference type="InterPro" id="IPR000547">
    <property type="entry name" value="Clathrin_H-chain/VPS_repeat"/>
</dbReference>
<evidence type="ECO:0000259" key="5">
    <source>
        <dbReference type="PROSITE" id="PS50219"/>
    </source>
</evidence>
<dbReference type="InterPro" id="IPR032914">
    <property type="entry name" value="Vam6/VPS39/TRAP1"/>
</dbReference>
<sequence length="900" mass="102722">MASEMYDAFWMTDVALRLPLEITCLAYQDSTQSILIGGKTGCLVVYTPSNSNRMSFDFSGFSRGFERKAVTQMGVCEREELLLSLSDGQLSAHFLGEEYPVISVLHKIRSISNFVHWNVKTTGDLYILVNSKKQFHLFKWSKKDFTDVQFITKYVFNENVTNLRYYSGSVYFSTKAECVQMLLISDTSEAEKGVEKWLGDPVPLLASQPTDVQKLVFLAGQKLIGVCVNKTLQFYGLNGKISHDLTPIKFNDVPIDMISDYPYLLTLFPKGRIEIRCVDPPLLVQNITISKAAFIQQGISGSIFAASQMDILLLDSLKNLRKNVSYLLNEKHFDLAIKLAETSNIFTEENKIEMKRQAALNLFNQKKFKESFDLYAEIKSDVIIVLQLFPEFLPEKLQRNTVASDMPANDKKRALLALGDYLVQVRTDYACQLANYMKNKASGSVQLTGEQLSQLHTTLQILDTTLLKCYLKTKPSLIDSLLRLKDNSCYFEDAESILKREGRFQSLYILYESRKKHEMALTLLHEQFLNPSAEPFFKDLDRTVDYLQTLGNTHLELIFKYAKWVLNKDAETGLLIFIDEESELARSLNREAVLEFLRKECVRAVIPYLEHLIYKWEEVRPIFHETLAEFYVTKVKTLYKDYVHAFPDDENITRAGEEDGDLGLYRRSLLKFLHFSLYYSPPTILLQLNSDGFYEERALILGRLKQHEQALTIYTCLLRDIEAAERYCRLYFDREDETNSQVYLTLFRSLVTPSDPMIAGLTDRQLPIPQPDVYSAIQILTRHADRIDTVTALNLIPASTSLRTLSKALTAVLQTKLDQATAYTIRCALSECAFGRYKERLQKAEATKIVVTNSNECTICGKKIGNSAFVRHASDGSLAHLYCHSESQSHEAAKSPVPQL</sequence>
<dbReference type="STRING" id="2018661.A0A2A2KDN1"/>
<dbReference type="PROSITE" id="PS50219">
    <property type="entry name" value="CNH"/>
    <property type="match status" value="1"/>
</dbReference>
<evidence type="ECO:0000313" key="7">
    <source>
        <dbReference type="Proteomes" id="UP000218231"/>
    </source>
</evidence>
<reference evidence="6 7" key="1">
    <citation type="journal article" date="2017" name="Curr. Biol.">
        <title>Genome architecture and evolution of a unichromosomal asexual nematode.</title>
        <authorList>
            <person name="Fradin H."/>
            <person name="Zegar C."/>
            <person name="Gutwein M."/>
            <person name="Lucas J."/>
            <person name="Kovtun M."/>
            <person name="Corcoran D."/>
            <person name="Baugh L.R."/>
            <person name="Kiontke K."/>
            <person name="Gunsalus K."/>
            <person name="Fitch D.H."/>
            <person name="Piano F."/>
        </authorList>
    </citation>
    <scope>NUCLEOTIDE SEQUENCE [LARGE SCALE GENOMIC DNA]</scope>
    <source>
        <strain evidence="6">PF1309</strain>
    </source>
</reference>
<dbReference type="InterPro" id="IPR019453">
    <property type="entry name" value="VPS39/TGFA1_Znf"/>
</dbReference>
<evidence type="ECO:0000313" key="6">
    <source>
        <dbReference type="EMBL" id="PAV71972.1"/>
    </source>
</evidence>
<feature type="domain" description="CNH" evidence="5">
    <location>
        <begin position="19"/>
        <end position="302"/>
    </location>
</feature>